<dbReference type="Pfam" id="PF01979">
    <property type="entry name" value="Amidohydro_1"/>
    <property type="match status" value="1"/>
</dbReference>
<dbReference type="Proteomes" id="UP000198640">
    <property type="component" value="Unassembled WGS sequence"/>
</dbReference>
<proteinExistence type="predicted"/>
<gene>
    <name evidence="3" type="ORF">SAMN05421881_103411</name>
</gene>
<dbReference type="RefSeq" id="WP_090414379.1">
    <property type="nucleotide sequence ID" value="NZ_FNOY01000034.1"/>
</dbReference>
<dbReference type="AlphaFoldDB" id="A0A1H3JNI3"/>
<keyword evidence="4" id="KW-1185">Reference proteome</keyword>
<protein>
    <submittedName>
        <fullName evidence="3">Imidazolonepropionase</fullName>
    </submittedName>
</protein>
<dbReference type="Gene3D" id="2.30.40.10">
    <property type="entry name" value="Urease, subunit C, domain 1"/>
    <property type="match status" value="1"/>
</dbReference>
<organism evidence="3 4">
    <name type="scientific">Nitrosomonas halophila</name>
    <dbReference type="NCBI Taxonomy" id="44576"/>
    <lineage>
        <taxon>Bacteria</taxon>
        <taxon>Pseudomonadati</taxon>
        <taxon>Pseudomonadota</taxon>
        <taxon>Betaproteobacteria</taxon>
        <taxon>Nitrosomonadales</taxon>
        <taxon>Nitrosomonadaceae</taxon>
        <taxon>Nitrosomonas</taxon>
    </lineage>
</organism>
<feature type="signal peptide" evidence="1">
    <location>
        <begin position="1"/>
        <end position="24"/>
    </location>
</feature>
<dbReference type="InterPro" id="IPR057744">
    <property type="entry name" value="OTAase-like"/>
</dbReference>
<dbReference type="Gene3D" id="3.20.20.140">
    <property type="entry name" value="Metal-dependent hydrolases"/>
    <property type="match status" value="1"/>
</dbReference>
<dbReference type="EMBL" id="FNOY01000034">
    <property type="protein sequence ID" value="SDY41095.1"/>
    <property type="molecule type" value="Genomic_DNA"/>
</dbReference>
<feature type="chain" id="PRO_5011656221" evidence="1">
    <location>
        <begin position="25"/>
        <end position="445"/>
    </location>
</feature>
<evidence type="ECO:0000256" key="1">
    <source>
        <dbReference type="SAM" id="SignalP"/>
    </source>
</evidence>
<reference evidence="3 4" key="1">
    <citation type="submission" date="2016-10" db="EMBL/GenBank/DDBJ databases">
        <authorList>
            <person name="de Groot N.N."/>
        </authorList>
    </citation>
    <scope>NUCLEOTIDE SEQUENCE [LARGE SCALE GENOMIC DNA]</scope>
    <source>
        <strain evidence="3 4">Nm1</strain>
    </source>
</reference>
<dbReference type="SUPFAM" id="SSF51338">
    <property type="entry name" value="Composite domain of metallo-dependent hydrolases"/>
    <property type="match status" value="2"/>
</dbReference>
<dbReference type="SUPFAM" id="SSF51556">
    <property type="entry name" value="Metallo-dependent hydrolases"/>
    <property type="match status" value="1"/>
</dbReference>
<dbReference type="PANTHER" id="PTHR43135">
    <property type="entry name" value="ALPHA-D-RIBOSE 1-METHYLPHOSPHONATE 5-TRIPHOSPHATE DIPHOSPHATASE"/>
    <property type="match status" value="1"/>
</dbReference>
<dbReference type="CDD" id="cd01299">
    <property type="entry name" value="Met_dep_hydrolase_A"/>
    <property type="match status" value="1"/>
</dbReference>
<name>A0A1H3JNI3_9PROT</name>
<sequence>MNRITAMFYLCLTACLAVPQVASSSESITIFQNVRIFDGTGAALTPPRHVLVRGSMIERISADPISVEGDASAEIIDGAGRTLMPGLIDVHTHLAMGTITELVLVTRGANYTTLLSGKAAGEMLMRGFASVRDAGGPVFGLKRAIDEGHIPGPRIWPSGALISQTSGHGDFRSIHDLPRADGELHFSERLGYAAIADGESAVLRRVREQLMQGASQIKLVAGGGVSSQYDPLDVSQYTEAELHAAVQAASAWGTYVMVHAYTANAIQSAVRAGVKCIEHGQLADEESIEMMAENNVWLSIQPFLGEPDPRFPEGSPHRIKQLQVAAGTNNTIALARKHGVKIAWGADILFNPAKARAQGAQLSVMSRWFEPTEVLRMATSVNAELLALSGARNPYPGKLGIVVEGALADLLLVDGSPLENLVLIENPEQNFVVIMKDGQIYKNSL</sequence>
<dbReference type="PANTHER" id="PTHR43135:SF3">
    <property type="entry name" value="ALPHA-D-RIBOSE 1-METHYLPHOSPHONATE 5-TRIPHOSPHATE DIPHOSPHATASE"/>
    <property type="match status" value="1"/>
</dbReference>
<accession>A0A1H3JNI3</accession>
<dbReference type="STRING" id="44576.SAMN05421881_103411"/>
<dbReference type="InterPro" id="IPR011059">
    <property type="entry name" value="Metal-dep_hydrolase_composite"/>
</dbReference>
<evidence type="ECO:0000313" key="4">
    <source>
        <dbReference type="Proteomes" id="UP000198640"/>
    </source>
</evidence>
<dbReference type="InterPro" id="IPR006680">
    <property type="entry name" value="Amidohydro-rel"/>
</dbReference>
<evidence type="ECO:0000313" key="3">
    <source>
        <dbReference type="EMBL" id="SDY41095.1"/>
    </source>
</evidence>
<keyword evidence="1" id="KW-0732">Signal</keyword>
<dbReference type="InterPro" id="IPR051781">
    <property type="entry name" value="Metallo-dep_Hydrolase"/>
</dbReference>
<dbReference type="GO" id="GO:0016810">
    <property type="term" value="F:hydrolase activity, acting on carbon-nitrogen (but not peptide) bonds"/>
    <property type="evidence" value="ECO:0007669"/>
    <property type="project" value="InterPro"/>
</dbReference>
<dbReference type="OrthoDB" id="9782972at2"/>
<feature type="domain" description="Amidohydrolase-related" evidence="2">
    <location>
        <begin position="82"/>
        <end position="440"/>
    </location>
</feature>
<evidence type="ECO:0000259" key="2">
    <source>
        <dbReference type="Pfam" id="PF01979"/>
    </source>
</evidence>
<dbReference type="InterPro" id="IPR032466">
    <property type="entry name" value="Metal_Hydrolase"/>
</dbReference>